<dbReference type="PIRSF" id="PIRSF029505">
    <property type="entry name" value="UCP029505"/>
    <property type="match status" value="1"/>
</dbReference>
<accession>A0A432ZSA4</accession>
<sequence>MARKKATLWQRSKYWLSGLLLILPAYFLYQQLNPSFPAAFEQHQVGPFHITPAPYNLDAPYAHHEEYVKDFMLLFAPGEIAKIRQGYVNIGTHPLPLEQLQQGDSGIMHGSRHSQEAHAIAPARLTDAQSLWVTVETWNGEVYVGQWPLPAALLQTSN</sequence>
<reference evidence="2 3" key="1">
    <citation type="journal article" date="2011" name="Front. Microbiol.">
        <title>Genomic signatures of strain selection and enhancement in Bacillus atrophaeus var. globigii, a historical biowarfare simulant.</title>
        <authorList>
            <person name="Gibbons H.S."/>
            <person name="Broomall S.M."/>
            <person name="McNew L.A."/>
            <person name="Daligault H."/>
            <person name="Chapman C."/>
            <person name="Bruce D."/>
            <person name="Karavis M."/>
            <person name="Krepps M."/>
            <person name="McGregor P.A."/>
            <person name="Hong C."/>
            <person name="Park K.H."/>
            <person name="Akmal A."/>
            <person name="Feldman A."/>
            <person name="Lin J.S."/>
            <person name="Chang W.E."/>
            <person name="Higgs B.W."/>
            <person name="Demirev P."/>
            <person name="Lindquist J."/>
            <person name="Liem A."/>
            <person name="Fochler E."/>
            <person name="Read T.D."/>
            <person name="Tapia R."/>
            <person name="Johnson S."/>
            <person name="Bishop-Lilly K.A."/>
            <person name="Detter C."/>
            <person name="Han C."/>
            <person name="Sozhamannan S."/>
            <person name="Rosenzweig C.N."/>
            <person name="Skowronski E.W."/>
        </authorList>
    </citation>
    <scope>NUCLEOTIDE SEQUENCE [LARGE SCALE GENOMIC DNA]</scope>
    <source>
        <strain evidence="2 3">CC-PW-9</strain>
    </source>
</reference>
<keyword evidence="3" id="KW-1185">Reference proteome</keyword>
<evidence type="ECO:0000313" key="2">
    <source>
        <dbReference type="EMBL" id="RUO80742.1"/>
    </source>
</evidence>
<keyword evidence="1" id="KW-1133">Transmembrane helix</keyword>
<name>A0A432ZSA4_9GAMM</name>
<keyword evidence="1" id="KW-0812">Transmembrane</keyword>
<organism evidence="2 3">
    <name type="scientific">Idiomarina tyrosinivorans</name>
    <dbReference type="NCBI Taxonomy" id="1445662"/>
    <lineage>
        <taxon>Bacteria</taxon>
        <taxon>Pseudomonadati</taxon>
        <taxon>Pseudomonadota</taxon>
        <taxon>Gammaproteobacteria</taxon>
        <taxon>Alteromonadales</taxon>
        <taxon>Idiomarinaceae</taxon>
        <taxon>Idiomarina</taxon>
    </lineage>
</organism>
<comment type="caution">
    <text evidence="2">The sequence shown here is derived from an EMBL/GenBank/DDBJ whole genome shotgun (WGS) entry which is preliminary data.</text>
</comment>
<dbReference type="InterPro" id="IPR016922">
    <property type="entry name" value="UCP029505"/>
</dbReference>
<feature type="transmembrane region" description="Helical" evidence="1">
    <location>
        <begin position="12"/>
        <end position="29"/>
    </location>
</feature>
<evidence type="ECO:0000256" key="1">
    <source>
        <dbReference type="SAM" id="Phobius"/>
    </source>
</evidence>
<gene>
    <name evidence="2" type="ORF">CWI84_03925</name>
</gene>
<keyword evidence="1" id="KW-0472">Membrane</keyword>
<protein>
    <submittedName>
        <fullName evidence="2">Uncharacterized protein</fullName>
    </submittedName>
</protein>
<dbReference type="AlphaFoldDB" id="A0A432ZSA4"/>
<dbReference type="RefSeq" id="WP_126841274.1">
    <property type="nucleotide sequence ID" value="NZ_PIQH01000003.1"/>
</dbReference>
<dbReference type="EMBL" id="PIQH01000003">
    <property type="protein sequence ID" value="RUO80742.1"/>
    <property type="molecule type" value="Genomic_DNA"/>
</dbReference>
<evidence type="ECO:0000313" key="3">
    <source>
        <dbReference type="Proteomes" id="UP000287996"/>
    </source>
</evidence>
<proteinExistence type="predicted"/>
<dbReference type="OrthoDB" id="6331533at2"/>
<dbReference type="Proteomes" id="UP000287996">
    <property type="component" value="Unassembled WGS sequence"/>
</dbReference>